<proteinExistence type="predicted"/>
<evidence type="ECO:0000313" key="4">
    <source>
        <dbReference type="Proteomes" id="UP000737018"/>
    </source>
</evidence>
<feature type="compositionally biased region" description="Polar residues" evidence="2">
    <location>
        <begin position="117"/>
        <end position="127"/>
    </location>
</feature>
<feature type="region of interest" description="Disordered" evidence="2">
    <location>
        <begin position="40"/>
        <end position="78"/>
    </location>
</feature>
<dbReference type="EMBL" id="JRKL02012532">
    <property type="protein sequence ID" value="KAF3944844.1"/>
    <property type="molecule type" value="Genomic_DNA"/>
</dbReference>
<dbReference type="AlphaFoldDB" id="A0A8J4QDE6"/>
<dbReference type="GO" id="GO:0005829">
    <property type="term" value="C:cytosol"/>
    <property type="evidence" value="ECO:0007669"/>
    <property type="project" value="TreeGrafter"/>
</dbReference>
<evidence type="ECO:0000256" key="1">
    <source>
        <dbReference type="SAM" id="Coils"/>
    </source>
</evidence>
<protein>
    <submittedName>
        <fullName evidence="3">Uncharacterized protein</fullName>
    </submittedName>
</protein>
<feature type="compositionally biased region" description="Basic and acidic residues" evidence="2">
    <location>
        <begin position="104"/>
        <end position="113"/>
    </location>
</feature>
<organism evidence="3 4">
    <name type="scientific">Castanea mollissima</name>
    <name type="common">Chinese chestnut</name>
    <dbReference type="NCBI Taxonomy" id="60419"/>
    <lineage>
        <taxon>Eukaryota</taxon>
        <taxon>Viridiplantae</taxon>
        <taxon>Streptophyta</taxon>
        <taxon>Embryophyta</taxon>
        <taxon>Tracheophyta</taxon>
        <taxon>Spermatophyta</taxon>
        <taxon>Magnoliopsida</taxon>
        <taxon>eudicotyledons</taxon>
        <taxon>Gunneridae</taxon>
        <taxon>Pentapetalae</taxon>
        <taxon>rosids</taxon>
        <taxon>fabids</taxon>
        <taxon>Fagales</taxon>
        <taxon>Fagaceae</taxon>
        <taxon>Castanea</taxon>
    </lineage>
</organism>
<keyword evidence="4" id="KW-1185">Reference proteome</keyword>
<name>A0A8J4QDE6_9ROSI</name>
<comment type="caution">
    <text evidence="3">The sequence shown here is derived from an EMBL/GenBank/DDBJ whole genome shotgun (WGS) entry which is preliminary data.</text>
</comment>
<dbReference type="PANTHER" id="PTHR47877:SF3">
    <property type="entry name" value="LATE EMBRYOGENESIS ABUNDANT DOMAIN-CONTAINING PROTEIN _ LEA DOMAIN-CONTAINING PROTEIN"/>
    <property type="match status" value="1"/>
</dbReference>
<reference evidence="3" key="1">
    <citation type="submission" date="2020-03" db="EMBL/GenBank/DDBJ databases">
        <title>Castanea mollissima Vanexum genome sequencing.</title>
        <authorList>
            <person name="Staton M."/>
        </authorList>
    </citation>
    <scope>NUCLEOTIDE SEQUENCE</scope>
    <source>
        <tissue evidence="3">Leaf</tissue>
    </source>
</reference>
<sequence>MAARAVKGAAEYTARKKEEAERELEAIRSARKKGRRLQLGFANSRNKNRREGGKRGQTVPEGHPGNLSGNPRTWKRRRGGWVPGAIGETIVEIAQQTKQLVIGQDHDGTEKRGAYKSGTTTYGKKEQ</sequence>
<keyword evidence="1" id="KW-0175">Coiled coil</keyword>
<accession>A0A8J4QDE6</accession>
<evidence type="ECO:0000256" key="2">
    <source>
        <dbReference type="SAM" id="MobiDB-lite"/>
    </source>
</evidence>
<evidence type="ECO:0000313" key="3">
    <source>
        <dbReference type="EMBL" id="KAF3944844.1"/>
    </source>
</evidence>
<dbReference type="GO" id="GO:0009631">
    <property type="term" value="P:cold acclimation"/>
    <property type="evidence" value="ECO:0007669"/>
    <property type="project" value="TreeGrafter"/>
</dbReference>
<feature type="region of interest" description="Disordered" evidence="2">
    <location>
        <begin position="102"/>
        <end position="127"/>
    </location>
</feature>
<dbReference type="OrthoDB" id="1907061at2759"/>
<dbReference type="PANTHER" id="PTHR47877">
    <property type="entry name" value="LATE EMBRYOGENESIS ABUNDANT DOMAIN-CONTAINING PROTEIN / LEA DOMAIN-CONTAINING PROTEIN"/>
    <property type="match status" value="1"/>
</dbReference>
<feature type="coiled-coil region" evidence="1">
    <location>
        <begin position="10"/>
        <end position="37"/>
    </location>
</feature>
<dbReference type="Proteomes" id="UP000737018">
    <property type="component" value="Unassembled WGS sequence"/>
</dbReference>
<gene>
    <name evidence="3" type="ORF">CMV_028721</name>
</gene>